<evidence type="ECO:0000313" key="2">
    <source>
        <dbReference type="Proteomes" id="UP001179842"/>
    </source>
</evidence>
<keyword evidence="2" id="KW-1185">Reference proteome</keyword>
<proteinExistence type="predicted"/>
<dbReference type="EMBL" id="CP122979">
    <property type="protein sequence ID" value="WGI36481.1"/>
    <property type="molecule type" value="Genomic_DNA"/>
</dbReference>
<organism evidence="1 2">
    <name type="scientific">Mesomycoplasma lagogenitalium</name>
    <dbReference type="NCBI Taxonomy" id="171286"/>
    <lineage>
        <taxon>Bacteria</taxon>
        <taxon>Bacillati</taxon>
        <taxon>Mycoplasmatota</taxon>
        <taxon>Mycoplasmoidales</taxon>
        <taxon>Metamycoplasmataceae</taxon>
        <taxon>Mesomycoplasma</taxon>
    </lineage>
</organism>
<evidence type="ECO:0000313" key="1">
    <source>
        <dbReference type="EMBL" id="WGI36481.1"/>
    </source>
</evidence>
<gene>
    <name evidence="1" type="ORF">QEG99_03385</name>
</gene>
<dbReference type="RefSeq" id="WP_280101782.1">
    <property type="nucleotide sequence ID" value="NZ_CP122979.1"/>
</dbReference>
<accession>A0ABY8LVN0</accession>
<protein>
    <submittedName>
        <fullName evidence="1">Uncharacterized protein</fullName>
    </submittedName>
</protein>
<sequence>MATIKLNELIELEDKVTLEFNNLTYELDQSFQSVLKFEQFQKDNPDFEDIKADKTLEFLSIFLNDRAEDFHNNVIKKLTLKNSQKILKEIVLVWLDRTVGSEQIKKISDQENKKKVIEN</sequence>
<reference evidence="1" key="1">
    <citation type="submission" date="2023-04" db="EMBL/GenBank/DDBJ databases">
        <title>Completed genome of Mycoplasma lagogenitalium type strain 12MS.</title>
        <authorList>
            <person name="Spergser J."/>
        </authorList>
    </citation>
    <scope>NUCLEOTIDE SEQUENCE</scope>
    <source>
        <strain evidence="1">12MS</strain>
    </source>
</reference>
<name>A0ABY8LVN0_9BACT</name>
<dbReference type="Proteomes" id="UP001179842">
    <property type="component" value="Chromosome"/>
</dbReference>